<dbReference type="PANTHER" id="PTHR43178:SF5">
    <property type="entry name" value="LIPOAMIDE ACYLTRANSFERASE COMPONENT OF BRANCHED-CHAIN ALPHA-KETO ACID DEHYDROGENASE COMPLEX, MITOCHONDRIAL"/>
    <property type="match status" value="1"/>
</dbReference>
<keyword evidence="11" id="KW-1185">Reference proteome</keyword>
<comment type="similarity">
    <text evidence="2 6">Belongs to the 2-oxoacid dehydrogenase family.</text>
</comment>
<dbReference type="EC" id="2.3.1.-" evidence="6"/>
<protein>
    <recommendedName>
        <fullName evidence="6">Dihydrolipoamide acetyltransferase component of pyruvate dehydrogenase complex</fullName>
        <ecNumber evidence="6">2.3.1.-</ecNumber>
    </recommendedName>
</protein>
<dbReference type="InterPro" id="IPR011053">
    <property type="entry name" value="Single_hybrid_motif"/>
</dbReference>
<feature type="region of interest" description="Disordered" evidence="7">
    <location>
        <begin position="74"/>
        <end position="127"/>
    </location>
</feature>
<name>A0A5M7CIA2_SACHI</name>
<proteinExistence type="inferred from homology"/>
<evidence type="ECO:0000259" key="9">
    <source>
        <dbReference type="PROSITE" id="PS51826"/>
    </source>
</evidence>
<dbReference type="Pfam" id="PF00364">
    <property type="entry name" value="Biotin_lipoyl"/>
    <property type="match status" value="1"/>
</dbReference>
<evidence type="ECO:0000313" key="11">
    <source>
        <dbReference type="Proteomes" id="UP000323946"/>
    </source>
</evidence>
<dbReference type="PROSITE" id="PS00189">
    <property type="entry name" value="LIPOYL"/>
    <property type="match status" value="1"/>
</dbReference>
<dbReference type="Proteomes" id="UP000323946">
    <property type="component" value="Unassembled WGS sequence"/>
</dbReference>
<keyword evidence="3 6" id="KW-0808">Transferase</keyword>
<dbReference type="RefSeq" id="WP_150064741.1">
    <property type="nucleotide sequence ID" value="NZ_JBEPDJ010000014.1"/>
</dbReference>
<dbReference type="GO" id="GO:0016407">
    <property type="term" value="F:acetyltransferase activity"/>
    <property type="evidence" value="ECO:0007669"/>
    <property type="project" value="TreeGrafter"/>
</dbReference>
<reference evidence="10 11" key="1">
    <citation type="submission" date="2019-09" db="EMBL/GenBank/DDBJ databases">
        <title>Draft genome sequence of the thermophilic Saccharopolyspora hirsuta VKM Ac-666T.</title>
        <authorList>
            <person name="Lobastova T.G."/>
            <person name="Fokina V."/>
            <person name="Bragin E.Y."/>
            <person name="Shtratnikova V.Y."/>
            <person name="Starodumova I.P."/>
            <person name="Tarlachkov S.V."/>
            <person name="Donova M.V."/>
        </authorList>
    </citation>
    <scope>NUCLEOTIDE SEQUENCE [LARGE SCALE GENOMIC DNA]</scope>
    <source>
        <strain evidence="10 11">VKM Ac-666</strain>
    </source>
</reference>
<dbReference type="FunFam" id="3.30.559.10:FF:000007">
    <property type="entry name" value="Dihydrolipoamide acetyltransferase component of pyruvate dehydrogenase complex"/>
    <property type="match status" value="1"/>
</dbReference>
<dbReference type="InterPro" id="IPR023213">
    <property type="entry name" value="CAT-like_dom_sf"/>
</dbReference>
<dbReference type="GO" id="GO:0005737">
    <property type="term" value="C:cytoplasm"/>
    <property type="evidence" value="ECO:0007669"/>
    <property type="project" value="TreeGrafter"/>
</dbReference>
<dbReference type="Gene3D" id="4.10.320.10">
    <property type="entry name" value="E3-binding domain"/>
    <property type="match status" value="1"/>
</dbReference>
<dbReference type="PROSITE" id="PS50968">
    <property type="entry name" value="BIOTINYL_LIPOYL"/>
    <property type="match status" value="1"/>
</dbReference>
<organism evidence="10 11">
    <name type="scientific">Saccharopolyspora hirsuta</name>
    <dbReference type="NCBI Taxonomy" id="1837"/>
    <lineage>
        <taxon>Bacteria</taxon>
        <taxon>Bacillati</taxon>
        <taxon>Actinomycetota</taxon>
        <taxon>Actinomycetes</taxon>
        <taxon>Pseudonocardiales</taxon>
        <taxon>Pseudonocardiaceae</taxon>
        <taxon>Saccharopolyspora</taxon>
    </lineage>
</organism>
<dbReference type="GO" id="GO:0031405">
    <property type="term" value="F:lipoic acid binding"/>
    <property type="evidence" value="ECO:0007669"/>
    <property type="project" value="TreeGrafter"/>
</dbReference>
<evidence type="ECO:0000256" key="5">
    <source>
        <dbReference type="ARBA" id="ARBA00023315"/>
    </source>
</evidence>
<evidence type="ECO:0000256" key="1">
    <source>
        <dbReference type="ARBA" id="ARBA00001938"/>
    </source>
</evidence>
<dbReference type="InterPro" id="IPR004167">
    <property type="entry name" value="PSBD"/>
</dbReference>
<dbReference type="OrthoDB" id="9805770at2"/>
<dbReference type="Gene3D" id="3.30.559.10">
    <property type="entry name" value="Chloramphenicol acetyltransferase-like domain"/>
    <property type="match status" value="1"/>
</dbReference>
<feature type="domain" description="Lipoyl-binding" evidence="8">
    <location>
        <begin position="1"/>
        <end position="74"/>
    </location>
</feature>
<evidence type="ECO:0000313" key="10">
    <source>
        <dbReference type="EMBL" id="KAA5838235.1"/>
    </source>
</evidence>
<dbReference type="SMR" id="A0A5M7CIA2"/>
<dbReference type="Pfam" id="PF02817">
    <property type="entry name" value="E3_binding"/>
    <property type="match status" value="1"/>
</dbReference>
<dbReference type="InterPro" id="IPR050743">
    <property type="entry name" value="2-oxoacid_DH_E2_comp"/>
</dbReference>
<dbReference type="PANTHER" id="PTHR43178">
    <property type="entry name" value="DIHYDROLIPOAMIDE ACETYLTRANSFERASE COMPONENT OF PYRUVATE DEHYDROGENASE COMPLEX"/>
    <property type="match status" value="1"/>
</dbReference>
<dbReference type="InterPro" id="IPR000089">
    <property type="entry name" value="Biotin_lipoyl"/>
</dbReference>
<feature type="compositionally biased region" description="Basic residues" evidence="7">
    <location>
        <begin position="104"/>
        <end position="113"/>
    </location>
</feature>
<comment type="cofactor">
    <cofactor evidence="1 6">
        <name>(R)-lipoate</name>
        <dbReference type="ChEBI" id="CHEBI:83088"/>
    </cofactor>
</comment>
<dbReference type="PROSITE" id="PS51826">
    <property type="entry name" value="PSBD"/>
    <property type="match status" value="1"/>
</dbReference>
<feature type="compositionally biased region" description="Basic and acidic residues" evidence="7">
    <location>
        <begin position="78"/>
        <end position="89"/>
    </location>
</feature>
<dbReference type="Pfam" id="PF00198">
    <property type="entry name" value="2-oxoacid_dh"/>
    <property type="match status" value="1"/>
</dbReference>
<evidence type="ECO:0000259" key="8">
    <source>
        <dbReference type="PROSITE" id="PS50968"/>
    </source>
</evidence>
<dbReference type="Gene3D" id="2.40.50.100">
    <property type="match status" value="1"/>
</dbReference>
<keyword evidence="5 6" id="KW-0012">Acyltransferase</keyword>
<dbReference type="InterPro" id="IPR001078">
    <property type="entry name" value="2-oxoacid_DH_actylTfrase"/>
</dbReference>
<gene>
    <name evidence="10" type="ORF">F1721_01955</name>
</gene>
<dbReference type="CDD" id="cd06849">
    <property type="entry name" value="lipoyl_domain"/>
    <property type="match status" value="1"/>
</dbReference>
<dbReference type="AlphaFoldDB" id="A0A5M7CIA2"/>
<evidence type="ECO:0000256" key="7">
    <source>
        <dbReference type="SAM" id="MobiDB-lite"/>
    </source>
</evidence>
<dbReference type="EMBL" id="VWPH01000001">
    <property type="protein sequence ID" value="KAA5838235.1"/>
    <property type="molecule type" value="Genomic_DNA"/>
</dbReference>
<dbReference type="SUPFAM" id="SSF52777">
    <property type="entry name" value="CoA-dependent acyltransferases"/>
    <property type="match status" value="1"/>
</dbReference>
<feature type="domain" description="Peripheral subunit-binding (PSBD)" evidence="9">
    <location>
        <begin position="128"/>
        <end position="165"/>
    </location>
</feature>
<evidence type="ECO:0000256" key="4">
    <source>
        <dbReference type="ARBA" id="ARBA00022823"/>
    </source>
</evidence>
<dbReference type="InterPro" id="IPR003016">
    <property type="entry name" value="2-oxoA_DH_lipoyl-BS"/>
</dbReference>
<evidence type="ECO:0000256" key="3">
    <source>
        <dbReference type="ARBA" id="ARBA00022679"/>
    </source>
</evidence>
<dbReference type="SUPFAM" id="SSF47005">
    <property type="entry name" value="Peripheral subunit-binding domain of 2-oxo acid dehydrogenase complex"/>
    <property type="match status" value="1"/>
</dbReference>
<evidence type="ECO:0000256" key="2">
    <source>
        <dbReference type="ARBA" id="ARBA00007317"/>
    </source>
</evidence>
<dbReference type="InterPro" id="IPR036625">
    <property type="entry name" value="E3-bd_dom_sf"/>
</dbReference>
<comment type="caution">
    <text evidence="10">The sequence shown here is derived from an EMBL/GenBank/DDBJ whole genome shotgun (WGS) entry which is preliminary data.</text>
</comment>
<accession>A0A5M7CIA2</accession>
<evidence type="ECO:0000256" key="6">
    <source>
        <dbReference type="RuleBase" id="RU003423"/>
    </source>
</evidence>
<sequence length="398" mass="42612">MFALPDLGEGLTEAEIVRWHVAVGDRVEADQVVVEVETAKAVVDVPCPHAGVVEALHGEPGDVIAVGAPLTTITSPDSPHEQHRTEERAGSGNVLVGYGTGTATRRRRNRARPVHAVPPTNGTGAPRVLSPIVRRLAKQHGIDLSAVDGSGPGGVILRRDVESARQPEPARPQEIRTPLRGLRGAVADKLTRSRREIPDASTWVDVDATRLLEARDALKARGIGLLALLARFCVAGLRRFPELNASVDTDRNEIVQHSRIGLGFAAQTPRGLVVPVVHDAHEMTTAQLAEAIAHRTERARAGDLEPKHLTGGTFTLNNYGVFGVDGSTPIINHPEAAILGVGRITDKPWAHRGELTLRKVTQLSLTFDHRVCDGGTAGGFLRHIADCVENPITTLADL</sequence>
<keyword evidence="4 6" id="KW-0450">Lipoyl</keyword>
<dbReference type="SUPFAM" id="SSF51230">
    <property type="entry name" value="Single hybrid motif"/>
    <property type="match status" value="1"/>
</dbReference>